<feature type="region of interest" description="Disordered" evidence="9">
    <location>
        <begin position="248"/>
        <end position="274"/>
    </location>
</feature>
<dbReference type="SUPFAM" id="SSF57716">
    <property type="entry name" value="Glucocorticoid receptor-like (DNA-binding domain)"/>
    <property type="match status" value="1"/>
</dbReference>
<feature type="region of interest" description="Disordered" evidence="9">
    <location>
        <begin position="132"/>
        <end position="161"/>
    </location>
</feature>
<organism evidence="11 12">
    <name type="scientific">Schistosoma mattheei</name>
    <dbReference type="NCBI Taxonomy" id="31246"/>
    <lineage>
        <taxon>Eukaryota</taxon>
        <taxon>Metazoa</taxon>
        <taxon>Spiralia</taxon>
        <taxon>Lophotrochozoa</taxon>
        <taxon>Platyhelminthes</taxon>
        <taxon>Trematoda</taxon>
        <taxon>Digenea</taxon>
        <taxon>Strigeidida</taxon>
        <taxon>Schistosomatoidea</taxon>
        <taxon>Schistosomatidae</taxon>
        <taxon>Schistosoma</taxon>
    </lineage>
</organism>
<feature type="region of interest" description="Disordered" evidence="9">
    <location>
        <begin position="507"/>
        <end position="551"/>
    </location>
</feature>
<evidence type="ECO:0000256" key="3">
    <source>
        <dbReference type="ARBA" id="ARBA00022833"/>
    </source>
</evidence>
<evidence type="ECO:0000256" key="5">
    <source>
        <dbReference type="ARBA" id="ARBA00023125"/>
    </source>
</evidence>
<dbReference type="GO" id="GO:0003700">
    <property type="term" value="F:DNA-binding transcription factor activity"/>
    <property type="evidence" value="ECO:0007669"/>
    <property type="project" value="InterPro"/>
</dbReference>
<dbReference type="InterPro" id="IPR001628">
    <property type="entry name" value="Znf_hrmn_rcpt"/>
</dbReference>
<proteinExistence type="predicted"/>
<keyword evidence="5" id="KW-0238">DNA-binding</keyword>
<evidence type="ECO:0000256" key="9">
    <source>
        <dbReference type="SAM" id="MobiDB-lite"/>
    </source>
</evidence>
<feature type="compositionally biased region" description="Low complexity" evidence="9">
    <location>
        <begin position="192"/>
        <end position="208"/>
    </location>
</feature>
<evidence type="ECO:0000256" key="4">
    <source>
        <dbReference type="ARBA" id="ARBA00023015"/>
    </source>
</evidence>
<evidence type="ECO:0000256" key="7">
    <source>
        <dbReference type="ARBA" id="ARBA00023170"/>
    </source>
</evidence>
<sequence length="1034" mass="116998">MVTEIIVVNSLLFDIQKKGLSTLMVTRMLRTNDTSSLIYEPNRTAHIKSRGLVELTCTAKSGEHVITPTTRRECPSCRLKQCFRVGMRPDLIQVRKKDGSKPRWLDKVPRAAIVHEQHLQSSEALQWSTNINSTTFHNNNDSDNNNSNSNGNSTINNSNHRIKYRFNPDKFSKNKTKELKPHLTEHHPIDINNNTNSNRNNNNNNKENNISCMEKSINLKRFNINSNDSVEILSDPSYPSILNPHQQYHYHHHSTSISPRSHHHHHQQRQQYVEEEVTNDDRLNDYIMCVTSSPSLNTSNILNNVHYSITSNNLDKDLIINSVTTGIITDNNTNNSTSDRTSPRITTTIATNYFPADTVFHFNSLIIPNSCQNNKYDDINLTEWKTSSENGDNNETTINNVNCITSSPLLSSSSLIIPSTTTLTEATIPMVKVTSGSTVTNTKKTTIANTRINNNDDDKQPSSNLLYTEHQQHHHHHQNVDFSTLNDINHLDDLILLTDSTQLIEQQESTNRLKPPSKILSPSAFTLPPPPPPPTTTTTTTTPSPPMTTTTSLTSATILHNNLSKNNLMCNFMNDHSIVSPCITSSLMFSPDTSIIPNIPNISNSLTEMCKHSNVTSLWSTSSIDEQFTIPIITTQQNESLLSTFSNNNNNNSINQSLECISINSHDKLSFDLSLKTTMNSLSSELSPLLPTSSVSLFSSSSSSSSSLSSSSSSSSSSSISIRCNELQLDVNSIKSLQFEQNSNNSNTNTNYILPVDLNNILFLNESKLSDDYPIISIPDSNNNNNNSWSNPNHHQLDSNKPELQTKCEQIVITRRDDGPRSLEFLLTRIIKQWDVIELNDFHCSKQNDNEIDGMSGIFQNKNQLYNKNTITIPINLTKVKKSWSNIWQNGFIPNPEKIDLNLDYTEYPTLKWCLTIANIWSDLFLRRISVFAMSLLGDLIQDNNNDDKMGSLSSCHNNNNHEHEDNNQTINESNIYISTNEYFNEIHQIHGLFQNERENNINHVLNDMNDPHLTWDDMLWIAKIDLQIVFLFY</sequence>
<keyword evidence="1" id="KW-0479">Metal-binding</keyword>
<keyword evidence="6" id="KW-0804">Transcription</keyword>
<dbReference type="WBParaSite" id="SMTH1_49630.1">
    <property type="protein sequence ID" value="SMTH1_49630.1"/>
    <property type="gene ID" value="SMTH1_49630"/>
</dbReference>
<evidence type="ECO:0000256" key="1">
    <source>
        <dbReference type="ARBA" id="ARBA00022723"/>
    </source>
</evidence>
<evidence type="ECO:0000313" key="12">
    <source>
        <dbReference type="WBParaSite" id="SMTH1_49630.1"/>
    </source>
</evidence>
<feature type="compositionally biased region" description="Low complexity" evidence="9">
    <location>
        <begin position="132"/>
        <end position="159"/>
    </location>
</feature>
<keyword evidence="7" id="KW-0675">Receptor</keyword>
<evidence type="ECO:0000256" key="8">
    <source>
        <dbReference type="ARBA" id="ARBA00023242"/>
    </source>
</evidence>
<evidence type="ECO:0000256" key="2">
    <source>
        <dbReference type="ARBA" id="ARBA00022771"/>
    </source>
</evidence>
<dbReference type="Pfam" id="PF00105">
    <property type="entry name" value="zf-C4"/>
    <property type="match status" value="1"/>
</dbReference>
<dbReference type="Proteomes" id="UP000050791">
    <property type="component" value="Unassembled WGS sequence"/>
</dbReference>
<evidence type="ECO:0000259" key="10">
    <source>
        <dbReference type="Pfam" id="PF00105"/>
    </source>
</evidence>
<dbReference type="Gene3D" id="3.30.50.10">
    <property type="entry name" value="Erythroid Transcription Factor GATA-1, subunit A"/>
    <property type="match status" value="1"/>
</dbReference>
<protein>
    <recommendedName>
        <fullName evidence="10">Nuclear receptor domain-containing protein</fullName>
    </recommendedName>
</protein>
<dbReference type="AlphaFoldDB" id="A0AA85BFQ7"/>
<evidence type="ECO:0000313" key="11">
    <source>
        <dbReference type="Proteomes" id="UP000050791"/>
    </source>
</evidence>
<name>A0AA85BFQ7_9TREM</name>
<keyword evidence="8" id="KW-0539">Nucleus</keyword>
<feature type="compositionally biased region" description="Basic residues" evidence="9">
    <location>
        <begin position="248"/>
        <end position="268"/>
    </location>
</feature>
<dbReference type="GO" id="GO:0008270">
    <property type="term" value="F:zinc ion binding"/>
    <property type="evidence" value="ECO:0007669"/>
    <property type="project" value="UniProtKB-KW"/>
</dbReference>
<accession>A0AA85BFQ7</accession>
<keyword evidence="2" id="KW-0863">Zinc-finger</keyword>
<evidence type="ECO:0000256" key="6">
    <source>
        <dbReference type="ARBA" id="ARBA00023163"/>
    </source>
</evidence>
<keyword evidence="4" id="KW-0805">Transcription regulation</keyword>
<feature type="compositionally biased region" description="Basic and acidic residues" evidence="9">
    <location>
        <begin position="180"/>
        <end position="189"/>
    </location>
</feature>
<feature type="domain" description="Nuclear receptor" evidence="10">
    <location>
        <begin position="55"/>
        <end position="88"/>
    </location>
</feature>
<dbReference type="InterPro" id="IPR013088">
    <property type="entry name" value="Znf_NHR/GATA"/>
</dbReference>
<keyword evidence="3" id="KW-0862">Zinc</keyword>
<feature type="region of interest" description="Disordered" evidence="9">
    <location>
        <begin position="180"/>
        <end position="208"/>
    </location>
</feature>
<dbReference type="GO" id="GO:0043565">
    <property type="term" value="F:sequence-specific DNA binding"/>
    <property type="evidence" value="ECO:0007669"/>
    <property type="project" value="InterPro"/>
</dbReference>
<feature type="compositionally biased region" description="Low complexity" evidence="9">
    <location>
        <begin position="536"/>
        <end position="551"/>
    </location>
</feature>
<reference evidence="12" key="1">
    <citation type="submission" date="2023-11" db="UniProtKB">
        <authorList>
            <consortium name="WormBaseParasite"/>
        </authorList>
    </citation>
    <scope>IDENTIFICATION</scope>
</reference>